<dbReference type="SUPFAM" id="SSF47699">
    <property type="entry name" value="Bifunctional inhibitor/lipid-transfer protein/seed storage 2S albumin"/>
    <property type="match status" value="3"/>
</dbReference>
<dbReference type="PANTHER" id="PTHR33286">
    <property type="entry name" value="BIFUNCTIONAL INHIBITOR/LIPID-TRANSFER PROTEIN/SEED STORAGE 2S ALBUMIN SUPERFAMILY PROTEIN"/>
    <property type="match status" value="1"/>
</dbReference>
<feature type="domain" description="Bifunctional inhibitor/plant lipid transfer protein/seed storage helical" evidence="2">
    <location>
        <begin position="159"/>
        <end position="219"/>
    </location>
</feature>
<evidence type="ECO:0000259" key="2">
    <source>
        <dbReference type="SMART" id="SM00499"/>
    </source>
</evidence>
<accession>A0A835A303</accession>
<reference evidence="3" key="1">
    <citation type="submission" date="2020-07" db="EMBL/GenBank/DDBJ databases">
        <title>Genome sequence and genetic diversity analysis of an under-domesticated orphan crop, white fonio (Digitaria exilis).</title>
        <authorList>
            <person name="Bennetzen J.L."/>
            <person name="Chen S."/>
            <person name="Ma X."/>
            <person name="Wang X."/>
            <person name="Yssel A.E.J."/>
            <person name="Chaluvadi S.R."/>
            <person name="Johnson M."/>
            <person name="Gangashetty P."/>
            <person name="Hamidou F."/>
            <person name="Sanogo M.D."/>
            <person name="Zwaenepoel A."/>
            <person name="Wallace J."/>
            <person name="Van De Peer Y."/>
            <person name="Van Deynze A."/>
        </authorList>
    </citation>
    <scope>NUCLEOTIDE SEQUENCE</scope>
    <source>
        <tissue evidence="3">Leaves</tissue>
    </source>
</reference>
<sequence length="352" mass="37164">MRTQLVSARSSLVATLLLLLSAAAAATPQAPVATACHNDIIALRTTCYEYVQEGGRAIPPSSNCCATLMGLTNVPCVCEYLGSDLDVDMDKVFYVGRHCGVAIPRGCGGHMMYQLMSSASATCSLTATLLLLAAGAAAQAAPAAGTACHNDIVSLRSTCYQYVQDNGPLVQPSPHCCATVKGITNTTCVCDYFSSLDHLNLDRVFYVAGQCGVAIPWSCGGFEPQPLHFVQVRLCAYIPSPDPAQCGSLRHWAATILLLAVAAVSAATAQVPAMDTACHNDIIALRNTCYEYVQEGSPTLLPSPSCCATMMGVTNVPCICDYLGSDMNVDMDKVFYVTRQCGVTIPRNCGCE</sequence>
<feature type="domain" description="Bifunctional inhibitor/plant lipid transfer protein/seed storage helical" evidence="2">
    <location>
        <begin position="47"/>
        <end position="107"/>
    </location>
</feature>
<dbReference type="PANTHER" id="PTHR33286:SF26">
    <property type="entry name" value="BIFUNCTIONAL INHIBITOR_PLANT LIPID TRANSFER PROTEIN_SEED STORAGE HELICAL DOMAIN-CONTAINING PROTEIN"/>
    <property type="match status" value="1"/>
</dbReference>
<organism evidence="3 4">
    <name type="scientific">Digitaria exilis</name>
    <dbReference type="NCBI Taxonomy" id="1010633"/>
    <lineage>
        <taxon>Eukaryota</taxon>
        <taxon>Viridiplantae</taxon>
        <taxon>Streptophyta</taxon>
        <taxon>Embryophyta</taxon>
        <taxon>Tracheophyta</taxon>
        <taxon>Spermatophyta</taxon>
        <taxon>Magnoliopsida</taxon>
        <taxon>Liliopsida</taxon>
        <taxon>Poales</taxon>
        <taxon>Poaceae</taxon>
        <taxon>PACMAD clade</taxon>
        <taxon>Panicoideae</taxon>
        <taxon>Panicodae</taxon>
        <taxon>Paniceae</taxon>
        <taxon>Anthephorinae</taxon>
        <taxon>Digitaria</taxon>
    </lineage>
</organism>
<name>A0A835A303_9POAL</name>
<evidence type="ECO:0000256" key="1">
    <source>
        <dbReference type="SAM" id="SignalP"/>
    </source>
</evidence>
<protein>
    <recommendedName>
        <fullName evidence="2">Bifunctional inhibitor/plant lipid transfer protein/seed storage helical domain-containing protein</fullName>
    </recommendedName>
</protein>
<dbReference type="EMBL" id="JACEFO010002921">
    <property type="protein sequence ID" value="KAF8646145.1"/>
    <property type="molecule type" value="Genomic_DNA"/>
</dbReference>
<dbReference type="AlphaFoldDB" id="A0A835A303"/>
<evidence type="ECO:0000313" key="3">
    <source>
        <dbReference type="EMBL" id="KAF8646145.1"/>
    </source>
</evidence>
<feature type="domain" description="Bifunctional inhibitor/plant lipid transfer protein/seed storage helical" evidence="2">
    <location>
        <begin position="289"/>
        <end position="349"/>
    </location>
</feature>
<dbReference type="Pfam" id="PF14368">
    <property type="entry name" value="LTP_2"/>
    <property type="match status" value="3"/>
</dbReference>
<feature type="chain" id="PRO_5032804109" description="Bifunctional inhibitor/plant lipid transfer protein/seed storage helical domain-containing protein" evidence="1">
    <location>
        <begin position="27"/>
        <end position="352"/>
    </location>
</feature>
<feature type="signal peptide" evidence="1">
    <location>
        <begin position="1"/>
        <end position="26"/>
    </location>
</feature>
<gene>
    <name evidence="3" type="ORF">HU200_065992</name>
</gene>
<dbReference type="InterPro" id="IPR016140">
    <property type="entry name" value="Bifunc_inhib/LTP/seed_store"/>
</dbReference>
<evidence type="ECO:0000313" key="4">
    <source>
        <dbReference type="Proteomes" id="UP000636709"/>
    </source>
</evidence>
<comment type="caution">
    <text evidence="3">The sequence shown here is derived from an EMBL/GenBank/DDBJ whole genome shotgun (WGS) entry which is preliminary data.</text>
</comment>
<keyword evidence="4" id="KW-1185">Reference proteome</keyword>
<dbReference type="InterPro" id="IPR036312">
    <property type="entry name" value="Bifun_inhib/LTP/seed_sf"/>
</dbReference>
<dbReference type="Proteomes" id="UP000636709">
    <property type="component" value="Unassembled WGS sequence"/>
</dbReference>
<proteinExistence type="predicted"/>
<dbReference type="Gene3D" id="1.10.110.10">
    <property type="entry name" value="Plant lipid-transfer and hydrophobic proteins"/>
    <property type="match status" value="3"/>
</dbReference>
<keyword evidence="1" id="KW-0732">Signal</keyword>
<dbReference type="SMART" id="SM00499">
    <property type="entry name" value="AAI"/>
    <property type="match status" value="3"/>
</dbReference>
<dbReference type="OrthoDB" id="653734at2759"/>